<dbReference type="Pfam" id="PF00561">
    <property type="entry name" value="Abhydrolase_1"/>
    <property type="match status" value="1"/>
</dbReference>
<gene>
    <name evidence="2" type="ORF">EPA93_36020</name>
</gene>
<evidence type="ECO:0000313" key="3">
    <source>
        <dbReference type="Proteomes" id="UP000290365"/>
    </source>
</evidence>
<keyword evidence="2" id="KW-0378">Hydrolase</keyword>
<feature type="domain" description="AB hydrolase-1" evidence="1">
    <location>
        <begin position="131"/>
        <end position="484"/>
    </location>
</feature>
<dbReference type="InterPro" id="IPR050266">
    <property type="entry name" value="AB_hydrolase_sf"/>
</dbReference>
<dbReference type="SUPFAM" id="SSF53474">
    <property type="entry name" value="alpha/beta-Hydrolases"/>
    <property type="match status" value="1"/>
</dbReference>
<evidence type="ECO:0000313" key="2">
    <source>
        <dbReference type="EMBL" id="QBD81091.1"/>
    </source>
</evidence>
<dbReference type="InterPro" id="IPR000073">
    <property type="entry name" value="AB_hydrolase_1"/>
</dbReference>
<dbReference type="RefSeq" id="WP_129892153.1">
    <property type="nucleotide sequence ID" value="NZ_CP035758.1"/>
</dbReference>
<dbReference type="KEGG" id="kbs:EPA93_36020"/>
<reference evidence="2 3" key="1">
    <citation type="submission" date="2019-01" db="EMBL/GenBank/DDBJ databases">
        <title>Ktedonosporobacter rubrisoli SCAWS-G2.</title>
        <authorList>
            <person name="Huang Y."/>
            <person name="Yan B."/>
        </authorList>
    </citation>
    <scope>NUCLEOTIDE SEQUENCE [LARGE SCALE GENOMIC DNA]</scope>
    <source>
        <strain evidence="2 3">SCAWS-G2</strain>
    </source>
</reference>
<dbReference type="OrthoDB" id="9796770at2"/>
<accession>A0A4V0YZW0</accession>
<dbReference type="Proteomes" id="UP000290365">
    <property type="component" value="Chromosome"/>
</dbReference>
<dbReference type="GO" id="GO:0016020">
    <property type="term" value="C:membrane"/>
    <property type="evidence" value="ECO:0007669"/>
    <property type="project" value="TreeGrafter"/>
</dbReference>
<protein>
    <submittedName>
        <fullName evidence="2">Alpha/beta hydrolase</fullName>
    </submittedName>
</protein>
<dbReference type="AlphaFoldDB" id="A0A4V0YZW0"/>
<evidence type="ECO:0000259" key="1">
    <source>
        <dbReference type="Pfam" id="PF00561"/>
    </source>
</evidence>
<dbReference type="Gene3D" id="3.40.50.1820">
    <property type="entry name" value="alpha/beta hydrolase"/>
    <property type="match status" value="1"/>
</dbReference>
<dbReference type="InterPro" id="IPR029058">
    <property type="entry name" value="AB_hydrolase_fold"/>
</dbReference>
<name>A0A4V0YZW0_KTERU</name>
<dbReference type="PANTHER" id="PTHR43798:SF27">
    <property type="entry name" value="HYDROLASE ALPHA_BETA HYDROLASE FOLD FAMILY"/>
    <property type="match status" value="1"/>
</dbReference>
<dbReference type="PANTHER" id="PTHR43798">
    <property type="entry name" value="MONOACYLGLYCEROL LIPASE"/>
    <property type="match status" value="1"/>
</dbReference>
<sequence>MFILTHLCHALVASQLTSWRRGKATVSPRRDNPLCAGLALSMLLGVLALSSCGRASSLATANKARTPSKASTTFVKTATCPFQPGEGIILGQELTCGILTVPENRANPGGHTIQLAVAIFTSPQHTADRTPILRLDGGPGGASLSTWAASITGDAISQQLLSHDWIAIDQRGTGFSQPSLACPELAQASDTSADQDKQAQATAQQQALRSCYERLTSEGIDLSAYTTLENAADMHDLVQALGYQQVNLYGISYGTRLALTMMRLYPEQIRSVVLDGVYPPQVGNQVDQSQAFQTLFQGCMRSTVCERAYPHLAQDFVQAANLLDVRPAETQIKDDATGNTVTARIDGNEFRNLMFLAMYPASLLPQLPALIEQTKQGNYDPLKQLYTLFNTAVGETISWGMHFSVECSESFMMDVENELDPCAIWKVPRVPVEQKQPVHSALPTLLTSGRYDPVTPPSNAQAAAATLSRSYSLVFPNAGHGVLDTSTCANQIIEQFYDTPGSHPDTGCLNELNDALAQSVVGRM</sequence>
<dbReference type="EMBL" id="CP035758">
    <property type="protein sequence ID" value="QBD81091.1"/>
    <property type="molecule type" value="Genomic_DNA"/>
</dbReference>
<organism evidence="2 3">
    <name type="scientific">Ktedonosporobacter rubrisoli</name>
    <dbReference type="NCBI Taxonomy" id="2509675"/>
    <lineage>
        <taxon>Bacteria</taxon>
        <taxon>Bacillati</taxon>
        <taxon>Chloroflexota</taxon>
        <taxon>Ktedonobacteria</taxon>
        <taxon>Ktedonobacterales</taxon>
        <taxon>Ktedonosporobacteraceae</taxon>
        <taxon>Ktedonosporobacter</taxon>
    </lineage>
</organism>
<proteinExistence type="predicted"/>
<dbReference type="GO" id="GO:0016787">
    <property type="term" value="F:hydrolase activity"/>
    <property type="evidence" value="ECO:0007669"/>
    <property type="project" value="UniProtKB-KW"/>
</dbReference>
<keyword evidence="3" id="KW-1185">Reference proteome</keyword>